<dbReference type="EMBL" id="BTGD01000003">
    <property type="protein sequence ID" value="GMM54563.1"/>
    <property type="molecule type" value="Genomic_DNA"/>
</dbReference>
<reference evidence="2 3" key="1">
    <citation type="journal article" date="2023" name="Elife">
        <title>Identification of key yeast species and microbe-microbe interactions impacting larval growth of Drosophila in the wild.</title>
        <authorList>
            <person name="Mure A."/>
            <person name="Sugiura Y."/>
            <person name="Maeda R."/>
            <person name="Honda K."/>
            <person name="Sakurai N."/>
            <person name="Takahashi Y."/>
            <person name="Watada M."/>
            <person name="Katoh T."/>
            <person name="Gotoh A."/>
            <person name="Gotoh Y."/>
            <person name="Taniguchi I."/>
            <person name="Nakamura K."/>
            <person name="Hayashi T."/>
            <person name="Katayama T."/>
            <person name="Uemura T."/>
            <person name="Hattori Y."/>
        </authorList>
    </citation>
    <scope>NUCLEOTIDE SEQUENCE [LARGE SCALE GENOMIC DNA]</scope>
    <source>
        <strain evidence="2 3">KH-74</strain>
    </source>
</reference>
<name>A0AAV5RTL6_MAUHU</name>
<proteinExistence type="predicted"/>
<keyword evidence="3" id="KW-1185">Reference proteome</keyword>
<evidence type="ECO:0000313" key="2">
    <source>
        <dbReference type="EMBL" id="GMM54563.1"/>
    </source>
</evidence>
<accession>A0AAV5RTL6</accession>
<comment type="caution">
    <text evidence="2">The sequence shown here is derived from an EMBL/GenBank/DDBJ whole genome shotgun (WGS) entry which is preliminary data.</text>
</comment>
<dbReference type="Proteomes" id="UP001377567">
    <property type="component" value="Unassembled WGS sequence"/>
</dbReference>
<sequence>MTRSINDIEFNNSGDSPSSDYTVAEYDSNEESPLVRRPKVNAIYKKRPTVRALYQKRPIVRAIYQKRPKVNAIYQKRPTIRALYQKRPTVKAFYQKRPIVRVTYGKRPVVRATYAKSQKSMSISHSTLPQTFPVEGSQPVSTPEPVETVESQVIQTFTTDNSVPQVTNSNVSYNTNPLLQRFRSTHLNPMEMQRNRLNEAVKEIIMKKRPKRGSLLNPDVVPLPEEYTSSSSVVRKANNLVERQLRKKKPSSNETPRMNKLFSLPCFKPHSGYLGTYVCLDEFMPAKFIFLENTVKRFLVSSYASPVIFMAQLSIHCSSVRETSNSVVKGCLIKRKHLDLLNQQNPTKKKGHEYVINHDEDKVNWSFFNCDILGLSASQGETRYSSDYEIGGKYLCMKWKEVQIIPTRNSQVFDPVRGNGVYYAVLDTTNQQLDVLYKSFDGSRANMMVLNFVR</sequence>
<feature type="compositionally biased region" description="Polar residues" evidence="1">
    <location>
        <begin position="1"/>
        <end position="21"/>
    </location>
</feature>
<evidence type="ECO:0000313" key="3">
    <source>
        <dbReference type="Proteomes" id="UP001377567"/>
    </source>
</evidence>
<gene>
    <name evidence="2" type="ORF">DAKH74_011790</name>
</gene>
<feature type="region of interest" description="Disordered" evidence="1">
    <location>
        <begin position="1"/>
        <end position="30"/>
    </location>
</feature>
<dbReference type="AlphaFoldDB" id="A0AAV5RTL6"/>
<evidence type="ECO:0000256" key="1">
    <source>
        <dbReference type="SAM" id="MobiDB-lite"/>
    </source>
</evidence>
<protein>
    <submittedName>
        <fullName evidence="2">Uncharacterized protein</fullName>
    </submittedName>
</protein>
<organism evidence="2 3">
    <name type="scientific">Maudiozyma humilis</name>
    <name type="common">Sour dough yeast</name>
    <name type="synonym">Kazachstania humilis</name>
    <dbReference type="NCBI Taxonomy" id="51915"/>
    <lineage>
        <taxon>Eukaryota</taxon>
        <taxon>Fungi</taxon>
        <taxon>Dikarya</taxon>
        <taxon>Ascomycota</taxon>
        <taxon>Saccharomycotina</taxon>
        <taxon>Saccharomycetes</taxon>
        <taxon>Saccharomycetales</taxon>
        <taxon>Saccharomycetaceae</taxon>
        <taxon>Maudiozyma</taxon>
    </lineage>
</organism>